<keyword evidence="4" id="KW-1185">Reference proteome</keyword>
<dbReference type="RefSeq" id="WP_204662290.1">
    <property type="nucleotide sequence ID" value="NZ_CP056775.1"/>
</dbReference>
<dbReference type="SUPFAM" id="SSF51604">
    <property type="entry name" value="Enolase C-terminal domain-like"/>
    <property type="match status" value="2"/>
</dbReference>
<dbReference type="SUPFAM" id="SSF54826">
    <property type="entry name" value="Enolase N-terminal domain-like"/>
    <property type="match status" value="1"/>
</dbReference>
<accession>A0ABX7I3V7</accession>
<dbReference type="Pfam" id="PF02746">
    <property type="entry name" value="MR_MLE_N"/>
    <property type="match status" value="1"/>
</dbReference>
<evidence type="ECO:0000256" key="1">
    <source>
        <dbReference type="ARBA" id="ARBA00023239"/>
    </source>
</evidence>
<gene>
    <name evidence="3" type="ORF">HWI92_07500</name>
</gene>
<dbReference type="PANTHER" id="PTHR48080:SF2">
    <property type="entry name" value="D-GALACTONATE DEHYDRATASE"/>
    <property type="match status" value="1"/>
</dbReference>
<organism evidence="3 4">
    <name type="scientific">Dyadobacter sandarakinus</name>
    <dbReference type="NCBI Taxonomy" id="2747268"/>
    <lineage>
        <taxon>Bacteria</taxon>
        <taxon>Pseudomonadati</taxon>
        <taxon>Bacteroidota</taxon>
        <taxon>Cytophagia</taxon>
        <taxon>Cytophagales</taxon>
        <taxon>Spirosomataceae</taxon>
        <taxon>Dyadobacter</taxon>
    </lineage>
</organism>
<dbReference type="InterPro" id="IPR036849">
    <property type="entry name" value="Enolase-like_C_sf"/>
</dbReference>
<feature type="domain" description="Mandelate racemase/muconate lactonizing enzyme N-terminal" evidence="2">
    <location>
        <begin position="16"/>
        <end position="73"/>
    </location>
</feature>
<dbReference type="InterPro" id="IPR018110">
    <property type="entry name" value="Mandel_Rmase/mucon_lact_enz_CS"/>
</dbReference>
<keyword evidence="1" id="KW-0456">Lyase</keyword>
<protein>
    <recommendedName>
        <fullName evidence="2">Mandelate racemase/muconate lactonizing enzyme N-terminal domain-containing protein</fullName>
    </recommendedName>
</protein>
<name>A0ABX7I3V7_9BACT</name>
<dbReference type="EMBL" id="CP056775">
    <property type="protein sequence ID" value="QRR00761.1"/>
    <property type="molecule type" value="Genomic_DNA"/>
</dbReference>
<dbReference type="Gene3D" id="3.20.20.120">
    <property type="entry name" value="Enolase-like C-terminal domain"/>
    <property type="match status" value="1"/>
</dbReference>
<dbReference type="InterPro" id="IPR029017">
    <property type="entry name" value="Enolase-like_N"/>
</dbReference>
<sequence>MKDGPGQLHQEIRRIFELVKGESPFHIEQFWQRGLKSAAESGKASITAFSAIEHALWDLKGKALGVPVHDLLGGKLRDKLKVYANINRAINARDANGRRLIPDFQRNAENALKSGFRAVKPAPFDDMKPLKSSSEIQVESDIDYAIQTIEAVRAELLSPDEHFDEGYIHVPDAPGLGYQLNPAIPSKYRI</sequence>
<dbReference type="Gene3D" id="3.30.390.10">
    <property type="entry name" value="Enolase-like, N-terminal domain"/>
    <property type="match status" value="1"/>
</dbReference>
<dbReference type="PANTHER" id="PTHR48080">
    <property type="entry name" value="D-GALACTONATE DEHYDRATASE-RELATED"/>
    <property type="match status" value="1"/>
</dbReference>
<dbReference type="PROSITE" id="PS00908">
    <property type="entry name" value="MR_MLE_1"/>
    <property type="match status" value="1"/>
</dbReference>
<evidence type="ECO:0000313" key="3">
    <source>
        <dbReference type="EMBL" id="QRR00761.1"/>
    </source>
</evidence>
<dbReference type="InterPro" id="IPR034593">
    <property type="entry name" value="DgoD-like"/>
</dbReference>
<evidence type="ECO:0000259" key="2">
    <source>
        <dbReference type="Pfam" id="PF02746"/>
    </source>
</evidence>
<dbReference type="Proteomes" id="UP000612680">
    <property type="component" value="Chromosome"/>
</dbReference>
<reference evidence="3 4" key="1">
    <citation type="submission" date="2020-06" db="EMBL/GenBank/DDBJ databases">
        <title>Dyadobacter sandarakinus sp. nov., isolated from the soil of the Arctic Yellow River Station.</title>
        <authorList>
            <person name="Zhang Y."/>
            <person name="Peng F."/>
        </authorList>
    </citation>
    <scope>NUCLEOTIDE SEQUENCE [LARGE SCALE GENOMIC DNA]</scope>
    <source>
        <strain evidence="3 4">Q3-56</strain>
    </source>
</reference>
<evidence type="ECO:0000313" key="4">
    <source>
        <dbReference type="Proteomes" id="UP000612680"/>
    </source>
</evidence>
<proteinExistence type="predicted"/>
<dbReference type="InterPro" id="IPR013341">
    <property type="entry name" value="Mandelate_racemase_N_dom"/>
</dbReference>